<sequence>MINRRELLSGIAGGVVSAGLIKAVEISHANIISVSNIMMLRKITAPEDRLCVVVLGYHFAGDGGAKLVYWDSASQKPANQGTVISALLGDKGRWIQLHDGVVDFRQFGIFNGQDPADLALEAMVNDPLIHRIEAHTALNFCSRHRFTRSNLTLDFGGHTITTAGLEPLTEPKNNYISAIFSFRGEFEEQTTVTVLNTPLNLLAEIYPVGNSNQFPVGQWFCLESEKLSGQWERKIQRLVQVTEVIDDSHVRLNYRCGWSLDAGTSLHWRKVIPVEYVTIKNMAFIAEGQLPDTSSQPVVFEYAIYCDVFNLHAQGTFWSVIFRRWNTFFRTEQCSLSDPPSVSWGGAGYLTQQIYCQYGHIANCTTSNARHLNDLTASSSCVVVNCHSNGDSTGGFVTHGQYEHDLHFSGNSGTLTLANSGKNWGQSAARIVINQHFCSVFIADTKVSDLTLTDVHIERDPEQGNIGMLRLNCDGVTVRGCTVNGELTLFQRSNRSTKMNFFEGCGFTLDSRHDSTNSHLAADDPYIASHPYPASRNSLSGHSVIHFVRCWFRGTDAQASLLIKNKETYFNACQIDDVSLVLAAEDAQTLVINGDSSLKGGNSSSPLISRAGSQPVTWLLGPMRSEVRDSERMHIHLTDGINYYQARNANFIQGRRQFSTEAFNAPSYFIEHDNIMINVKSVVPEKTGPHIMVRNTEL</sequence>
<dbReference type="RefSeq" id="WP_112164071.1">
    <property type="nucleotide sequence ID" value="NZ_JYDE01000001.1"/>
</dbReference>
<evidence type="ECO:0000313" key="1">
    <source>
        <dbReference type="EMBL" id="RJT09587.1"/>
    </source>
</evidence>
<gene>
    <name evidence="1" type="ORF">D5396_21050</name>
</gene>
<dbReference type="EMBL" id="RAHG01000015">
    <property type="protein sequence ID" value="RJT09587.1"/>
    <property type="molecule type" value="Genomic_DNA"/>
</dbReference>
<dbReference type="Proteomes" id="UP000284119">
    <property type="component" value="Unassembled WGS sequence"/>
</dbReference>
<evidence type="ECO:0000313" key="2">
    <source>
        <dbReference type="Proteomes" id="UP000284119"/>
    </source>
</evidence>
<organism evidence="1 2">
    <name type="scientific">Rahnella inusitata</name>
    <dbReference type="NCBI Taxonomy" id="58169"/>
    <lineage>
        <taxon>Bacteria</taxon>
        <taxon>Pseudomonadati</taxon>
        <taxon>Pseudomonadota</taxon>
        <taxon>Gammaproteobacteria</taxon>
        <taxon>Enterobacterales</taxon>
        <taxon>Yersiniaceae</taxon>
        <taxon>Rahnella</taxon>
    </lineage>
</organism>
<evidence type="ECO:0008006" key="3">
    <source>
        <dbReference type="Google" id="ProtNLM"/>
    </source>
</evidence>
<protein>
    <recommendedName>
        <fullName evidence="3">Peptidase C14</fullName>
    </recommendedName>
</protein>
<keyword evidence="2" id="KW-1185">Reference proteome</keyword>
<proteinExistence type="predicted"/>
<accession>A0ABX9NUM7</accession>
<name>A0ABX9NUM7_9GAMM</name>
<comment type="caution">
    <text evidence="1">The sequence shown here is derived from an EMBL/GenBank/DDBJ whole genome shotgun (WGS) entry which is preliminary data.</text>
</comment>
<reference evidence="1 2" key="1">
    <citation type="submission" date="2018-09" db="EMBL/GenBank/DDBJ databases">
        <authorList>
            <person name="Le Fleche-Mateos A."/>
        </authorList>
    </citation>
    <scope>NUCLEOTIDE SEQUENCE [LARGE SCALE GENOMIC DNA]</scope>
    <source>
        <strain evidence="1 2">DSM 30078</strain>
    </source>
</reference>